<evidence type="ECO:0000313" key="3">
    <source>
        <dbReference type="Proteomes" id="UP000835052"/>
    </source>
</evidence>
<name>A0A8S1GZZ8_9PELO</name>
<organism evidence="2 3">
    <name type="scientific">Caenorhabditis auriculariae</name>
    <dbReference type="NCBI Taxonomy" id="2777116"/>
    <lineage>
        <taxon>Eukaryota</taxon>
        <taxon>Metazoa</taxon>
        <taxon>Ecdysozoa</taxon>
        <taxon>Nematoda</taxon>
        <taxon>Chromadorea</taxon>
        <taxon>Rhabditida</taxon>
        <taxon>Rhabditina</taxon>
        <taxon>Rhabditomorpha</taxon>
        <taxon>Rhabditoidea</taxon>
        <taxon>Rhabditidae</taxon>
        <taxon>Peloderinae</taxon>
        <taxon>Caenorhabditis</taxon>
    </lineage>
</organism>
<feature type="signal peptide" evidence="1">
    <location>
        <begin position="1"/>
        <end position="28"/>
    </location>
</feature>
<sequence>MSVGGAVPMKLHLGVANVFLVLVALVHSFESSSLPTRSEDNWCHGDLPGDCNPETCGGSCEAKYVRYFDKLKGDRLVQSCQCHQERLCSFFAYSGCRTYATLSTLAQKSARYWSMDPADRKGRFGNDARVRYFDKIRHRQLLYGNSRFCCRTPSPKRTALHLKSSNSAFMLTPLILSFLRFIL</sequence>
<evidence type="ECO:0000256" key="1">
    <source>
        <dbReference type="SAM" id="SignalP"/>
    </source>
</evidence>
<reference evidence="2" key="1">
    <citation type="submission" date="2020-10" db="EMBL/GenBank/DDBJ databases">
        <authorList>
            <person name="Kikuchi T."/>
        </authorList>
    </citation>
    <scope>NUCLEOTIDE SEQUENCE</scope>
    <source>
        <strain evidence="2">NKZ352</strain>
    </source>
</reference>
<dbReference type="EMBL" id="CAJGYM010000008">
    <property type="protein sequence ID" value="CAD6188543.1"/>
    <property type="molecule type" value="Genomic_DNA"/>
</dbReference>
<comment type="caution">
    <text evidence="2">The sequence shown here is derived from an EMBL/GenBank/DDBJ whole genome shotgun (WGS) entry which is preliminary data.</text>
</comment>
<keyword evidence="3" id="KW-1185">Reference proteome</keyword>
<dbReference type="OrthoDB" id="5794420at2759"/>
<keyword evidence="1" id="KW-0732">Signal</keyword>
<protein>
    <submittedName>
        <fullName evidence="2">Uncharacterized protein</fullName>
    </submittedName>
</protein>
<feature type="chain" id="PRO_5035856828" evidence="1">
    <location>
        <begin position="29"/>
        <end position="183"/>
    </location>
</feature>
<proteinExistence type="predicted"/>
<accession>A0A8S1GZZ8</accession>
<evidence type="ECO:0000313" key="2">
    <source>
        <dbReference type="EMBL" id="CAD6188543.1"/>
    </source>
</evidence>
<gene>
    <name evidence="2" type="ORF">CAUJ_LOCUS4462</name>
</gene>
<dbReference type="AlphaFoldDB" id="A0A8S1GZZ8"/>
<dbReference type="Proteomes" id="UP000835052">
    <property type="component" value="Unassembled WGS sequence"/>
</dbReference>